<dbReference type="FunFam" id="3.30.559.30:FF:000006">
    <property type="entry name" value="Yersiniabactin polyketide/non-ribosomal peptide synthetase"/>
    <property type="match status" value="1"/>
</dbReference>
<dbReference type="PANTHER" id="PTHR45527">
    <property type="entry name" value="NONRIBOSOMAL PEPTIDE SYNTHETASE"/>
    <property type="match status" value="1"/>
</dbReference>
<dbReference type="FunFam" id="3.40.50.12780:FF:000012">
    <property type="entry name" value="Non-ribosomal peptide synthetase"/>
    <property type="match status" value="1"/>
</dbReference>
<dbReference type="Pfam" id="PF00550">
    <property type="entry name" value="PP-binding"/>
    <property type="match status" value="3"/>
</dbReference>
<dbReference type="Pfam" id="PF00109">
    <property type="entry name" value="ketoacyl-synt"/>
    <property type="match status" value="1"/>
</dbReference>
<protein>
    <submittedName>
        <fullName evidence="12">Amino acid adenylation domain-containing protein</fullName>
    </submittedName>
</protein>
<evidence type="ECO:0000259" key="10">
    <source>
        <dbReference type="PROSITE" id="PS50075"/>
    </source>
</evidence>
<dbReference type="Gene3D" id="3.40.109.10">
    <property type="entry name" value="NADH Oxidase"/>
    <property type="match status" value="1"/>
</dbReference>
<dbReference type="Gene3D" id="2.30.38.10">
    <property type="entry name" value="Luciferase, Domain 3"/>
    <property type="match status" value="1"/>
</dbReference>
<evidence type="ECO:0000256" key="3">
    <source>
        <dbReference type="ARBA" id="ARBA00006432"/>
    </source>
</evidence>
<evidence type="ECO:0000256" key="8">
    <source>
        <dbReference type="ARBA" id="ARBA00023194"/>
    </source>
</evidence>
<dbReference type="GO" id="GO:0016746">
    <property type="term" value="F:acyltransferase activity"/>
    <property type="evidence" value="ECO:0007669"/>
    <property type="project" value="InterPro"/>
</dbReference>
<keyword evidence="13" id="KW-1185">Reference proteome</keyword>
<feature type="domain" description="Carrier" evidence="10">
    <location>
        <begin position="1731"/>
        <end position="1806"/>
    </location>
</feature>
<dbReference type="Pfam" id="PF02801">
    <property type="entry name" value="Ketoacyl-synt_C"/>
    <property type="match status" value="1"/>
</dbReference>
<evidence type="ECO:0000313" key="13">
    <source>
        <dbReference type="Proteomes" id="UP000307841"/>
    </source>
</evidence>
<dbReference type="InterPro" id="IPR000873">
    <property type="entry name" value="AMP-dep_synth/lig_dom"/>
</dbReference>
<reference evidence="12 13" key="1">
    <citation type="submission" date="2019-04" db="EMBL/GenBank/DDBJ databases">
        <title>Whole genome sequencing of Brevibacillus sp. TGS2-1.</title>
        <authorList>
            <person name="Choi A."/>
        </authorList>
    </citation>
    <scope>NUCLEOTIDE SEQUENCE [LARGE SCALE GENOMIC DNA]</scope>
    <source>
        <strain evidence="12 13">TGS2-1</strain>
    </source>
</reference>
<dbReference type="GO" id="GO:0031177">
    <property type="term" value="F:phosphopantetheine binding"/>
    <property type="evidence" value="ECO:0007669"/>
    <property type="project" value="InterPro"/>
</dbReference>
<evidence type="ECO:0000256" key="4">
    <source>
        <dbReference type="ARBA" id="ARBA00022450"/>
    </source>
</evidence>
<dbReference type="PROSITE" id="PS00012">
    <property type="entry name" value="PHOSPHOPANTETHEINE"/>
    <property type="match status" value="1"/>
</dbReference>
<dbReference type="InterPro" id="IPR057737">
    <property type="entry name" value="Condensation_MtbB-like"/>
</dbReference>
<dbReference type="Gene3D" id="1.10.1240.100">
    <property type="match status" value="1"/>
</dbReference>
<dbReference type="InterPro" id="IPR045851">
    <property type="entry name" value="AMP-bd_C_sf"/>
</dbReference>
<keyword evidence="8" id="KW-0045">Antibiotic biosynthesis</keyword>
<evidence type="ECO:0000256" key="7">
    <source>
        <dbReference type="ARBA" id="ARBA00022679"/>
    </source>
</evidence>
<dbReference type="GO" id="GO:0016491">
    <property type="term" value="F:oxidoreductase activity"/>
    <property type="evidence" value="ECO:0007669"/>
    <property type="project" value="InterPro"/>
</dbReference>
<gene>
    <name evidence="12" type="ORF">E8L90_06145</name>
</gene>
<dbReference type="InterPro" id="IPR014030">
    <property type="entry name" value="Ketoacyl_synth_N"/>
</dbReference>
<dbReference type="OrthoDB" id="9765680at2"/>
<comment type="cofactor">
    <cofactor evidence="1">
        <name>pantetheine 4'-phosphate</name>
        <dbReference type="ChEBI" id="CHEBI:47942"/>
    </cofactor>
</comment>
<evidence type="ECO:0000313" key="12">
    <source>
        <dbReference type="EMBL" id="TKI55070.1"/>
    </source>
</evidence>
<dbReference type="SUPFAM" id="SSF53901">
    <property type="entry name" value="Thiolase-like"/>
    <property type="match status" value="1"/>
</dbReference>
<dbReference type="InterPro" id="IPR029479">
    <property type="entry name" value="Nitroreductase"/>
</dbReference>
<dbReference type="PANTHER" id="PTHR45527:SF10">
    <property type="entry name" value="PYOCHELIN SYNTHASE PCHF"/>
    <property type="match status" value="1"/>
</dbReference>
<dbReference type="GO" id="GO:0044550">
    <property type="term" value="P:secondary metabolite biosynthetic process"/>
    <property type="evidence" value="ECO:0007669"/>
    <property type="project" value="TreeGrafter"/>
</dbReference>
<dbReference type="SMART" id="SM00825">
    <property type="entry name" value="PKS_KS"/>
    <property type="match status" value="1"/>
</dbReference>
<dbReference type="Proteomes" id="UP000307841">
    <property type="component" value="Unassembled WGS sequence"/>
</dbReference>
<dbReference type="CDD" id="cd19531">
    <property type="entry name" value="LCL_NRPS-like"/>
    <property type="match status" value="1"/>
</dbReference>
<keyword evidence="7" id="KW-0808">Transferase</keyword>
<proteinExistence type="inferred from homology"/>
<dbReference type="GO" id="GO:0008610">
    <property type="term" value="P:lipid biosynthetic process"/>
    <property type="evidence" value="ECO:0007669"/>
    <property type="project" value="UniProtKB-ARBA"/>
</dbReference>
<evidence type="ECO:0000256" key="1">
    <source>
        <dbReference type="ARBA" id="ARBA00001957"/>
    </source>
</evidence>
<evidence type="ECO:0000256" key="9">
    <source>
        <dbReference type="ARBA" id="ARBA00023268"/>
    </source>
</evidence>
<dbReference type="SUPFAM" id="SSF52777">
    <property type="entry name" value="CoA-dependent acyltransferases"/>
    <property type="match status" value="5"/>
</dbReference>
<dbReference type="Gene3D" id="3.30.559.10">
    <property type="entry name" value="Chloramphenicol acetyltransferase-like domain"/>
    <property type="match status" value="2"/>
</dbReference>
<accession>A0A4U2Y3L7</accession>
<dbReference type="InterPro" id="IPR036736">
    <property type="entry name" value="ACP-like_sf"/>
</dbReference>
<organism evidence="12 13">
    <name type="scientific">Brevibacillus antibioticus</name>
    <dbReference type="NCBI Taxonomy" id="2570228"/>
    <lineage>
        <taxon>Bacteria</taxon>
        <taxon>Bacillati</taxon>
        <taxon>Bacillota</taxon>
        <taxon>Bacilli</taxon>
        <taxon>Bacillales</taxon>
        <taxon>Paenibacillaceae</taxon>
        <taxon>Brevibacillus</taxon>
    </lineage>
</organism>
<dbReference type="InterPro" id="IPR006162">
    <property type="entry name" value="Ppantetheine_attach_site"/>
</dbReference>
<keyword evidence="5" id="KW-0597">Phosphoprotein</keyword>
<keyword evidence="9" id="KW-0511">Multifunctional enzyme</keyword>
<dbReference type="Gene3D" id="3.40.50.980">
    <property type="match status" value="2"/>
</dbReference>
<dbReference type="InterPro" id="IPR014031">
    <property type="entry name" value="Ketoacyl_synth_C"/>
</dbReference>
<comment type="similarity">
    <text evidence="3">Belongs to the ATP-dependent AMP-binding enzyme family.</text>
</comment>
<sequence length="3397" mass="385830">MKKLTQTIFEKTVSGKIDEQTGIELLTLLKQEEEAEAADDIAIIGMSALLPSASNAEQFWQNISQKKDCIIPFPQSRCDDSLPFLTTYTHVSPDSAEFQEGGFLDAIDKFDYKFFRLPPKEATLMDPHQRLFLQTAWEAIEDAGYGGRLTETKTGVYLGYANWPAYGQTISLYEPDLTSMVIPSNLPSNIAARISYLLNLKGPSMLIDTACSSSLVATHIACQALQRGECELAIVGGVKVNLYPVKGVLSAGIESDDFRTRTFDHQSSGTVWGEGSVALLLKPLRKALADRDMIHAVIKGSAINQDGNSVGISAPNMERQEQVIVSAWENAGIDPETITYIEAHGTATRLGDPIEVEAINRAFQRYTDKKQFCAIGSVKSNIGHLDYLSGMAGLVKSILALKHKKLPPTLHFTRPNANIPFEDSPVYINNMLREWETDKHPRRCGVSSFGFSGTNCHVVLEEAPVYPLESGRDEETVHLLTLSTKSETSLRRLVGHFQDYLYHADDVVLSDLCYTANTGREHYDYRLALVFSDQNDLQEKLQVIVDSPFEALDVADVYYRKIKRSTGKKEALEEGELSSQQMHDLTKALQQKLIDHRGAGLIDELFLHEVAISYIQGAQVDWEQLYLDKNPYKLNLPVYPFDRERCWFDFGSASYAAFTETAATVTSEGVRFASNQKSTSLKQVTLTGRKDNNYTVTEQFIGTIWGDVLGLDDINIHDSFYELGGDSVIAMNVIAAMERKIGKKLEMSGLFEKQTVHDYAAYLDEKGFGDSKLWEEASGTVSVEDPNPEDFDQTFPLSEVQMAYFIGRNDNFELGGVSTYSYLEIETEWDMERLNRSLQKIIDRHPMLRAVILNSGEQQFLRDCEPYYIEVQDISGLGQEEQLEVIERERQIRSHFVFDTERWPMFECKALKLSDKKHYLFVGFDALIVDGSSVQIICKELVEGYEQPEKELAPLSFTFRDYQMAYSKMKQSEPYLAHRAWWLNKLPDFPSAPKLPMKASLSSIQKPQFRRFRKMFSQKKWQQIRKLAQEKHVTPSVLLCSMYAEVLAFWSNQPKLAINLTLFNRLPFHPDVPNIVGDFTSLILLDVDTTSSDSFWERVMLVQSILMSSLEHRFYDGIEFIRDYVKYHNMEVGKAVMPYVFTSMLSNREGGDGYLSKLGTIKKGISQTPQVFLDNQASEMDGQLCITWDYVDQLFDEKLIAVMFDQYVSMIDSMAEKKDMPTLEISFADRQLIAEYNDTTEPIEPTTLHQLFIQQAKRVPQNIAAMDEYTQISYRELDERSNQVANALESQGVGLHDFVAISAERRVETVIHILGILKIGAAFVPIDPEYPAERRDYIYKYSNCIAMIDSTMDVSSFSNVYEPSADTFHVRNTAYVIHTSGSTGNPKGVVITHAAVTNTILDINQKFNVTDTDKLIGLSSFCFDLSVFDLFGALSAGASLYIVADSRDMSEMIRLMNHHQFTVWNSVPAFMDLLMEQVPDDFLNESLRVVMLSGDWIPAQLPARIVQKFTQAEVISLGGATEVSIWSIYYPIKDVKRHQLSIPYGYPLANQTLYVLNHRIDFCPVDVMGELYIGGVGLAEGYLNEMEKTNSAFIKHPTLGPLYRTGDYGILRREGYIEFLGRKDHQIKIRGFRIELGEIENSLLAYPGVQRAVVLVREEKGKKLLIAYFTASGKIPSADLKAFVANKLPEYMVPSGIVQLSEIPLSATGKVDRKLLQALEVSLDLGHTYTAPRNETEHQLVRIWQEILNVEKVGIQDNFFELGGDSLRLQRVKNRIENKFNLKISVSKLFEEPTVEGLAKYIFAMDVYDSIATPVQVQLEATASVQKANVEKANVYYWSPVVHWQRNGDTIKIGSYEVKDPALVQLLPEIYFLSQKGVTADSLNQIFNHLTQAALHDLMQELVDRRILINSLLTPMEIFATQETLFSHPYGEEILYDAQALESYKRNIQAKRTQVSTSEEIALTQTKPFPAYISNRKSHRVFETQEAIRWEDFSHALSILKQHQADPNIRYYYPSAGGMYPIDTYIYVKAGRVEGLAEGIYYFNPVRNSLQLVSNGKLEMEKMHYIGNKEIGLQSAFTVFFIYKPEANMPKYGFRGYYYAVLDTGVMSAMFAQAAELNGLGTCSIGDLDFDKIRKYFRLNDNQVFIHAIEGGLKAQQQSIRLLPKQEYYAVSSAQKRMYILNQLDQEALGYNTPAAMMLVGRLDRTRLEEAFEALVKRHEVLRTSFAFVDQEPVQIVHDSVSFQVGYVEAAEEETSLYEMIRQFIQPFNLVEAPLFRVQLVKVEEEKHLLFFDLHHIVTDWTSSGILLHEFATLYNGGELPALSVQYKEFSAWQNDQLENHPKLKQQEDYWMRLLEGELPVLQLPTDYPRPALQNYEGAQVRLFIDTSLVNGLKQISHETGSTLYMVLLAAVNVLLSKYSGLEDILICSPVSGREHADLESLPGIFVNTLVLRNEPRSALSFREFVVDLRGRVLEAMENQAYQFDSLVNKLDLARDTSRNPISDMMFIMRENWVTALQLHELQIQPYELELHISRFDLTFEAIEQADGIQLDLLYRRSLFEPATIEKMGHHFICILEQIVQNIQLPLSEISMLPKAEYQQLLTLHDTTIPYQRDKSIVQWFQEQVNRSPDRTAVIYEDHGMTYRELDERSSLLAKLLIAKGAGQDQIVGIMVEPTLDLMVGLFAILKAGGAYMPIDPAYPRERIEYMLQDSGAHVLLTQSCLLPNVHYAGDVLCLDDEKVFQKADELQYAWEPVAHDPDQTVYVIYTSGTTGNPKGVKVRHHSLVNLLTWFTEEFDINEQERILLISPIGFDLSVKNLFSALLKGGTLVIYPSGLYDYNTMSDTIAKQQITLINCTPSAFYPLIEFNKQNQFERIKSLRKVFLGGEPINCQFFIPWLESENCQSEIVNTYGPTECTDISAFHRLDKDKIYGSVTVPIGKPVYNTSLYIVDANNHLVPYGLLGELCIGGEMVSKGYHNKPELTAEKFVPNPFVPGTLMYKTGDLTRWLPDGSIDFIGRVDNQVKIRGYRIELGEVEKILLKHEKVKDAAVIVKQTQDDKYLRAFYISEESLSSHELRVYAQEQMPHYMVPRSFTLLEQLPLTPNGKVDKRTLGQFDEQAEMPQEGFAPKTDVEEHLFYVWKQLLNTPYIGVNDSFFDLGGDSLLVIRMHAMLEETYPGKLSVSDLFSYPTISRMAAFINQKAEQKSIQLQTMPLPADFLPKRQDNQEAKSLKVRVDEDTAGQVKTVAAKLGVVTPVQVMLVAYVMLLAEITSESYVAVQMMNGPDREVNQLTIRLAEVRELADLFTVMQNGSPYSMNEIKQLKPDHDEASILPLFYVNQHIEKHLLKHYDLCLKLVDDTDGYSLIWDYNSRRLDTNRVEGLIHAYAAILKLLSHKLLS</sequence>
<dbReference type="InterPro" id="IPR020806">
    <property type="entry name" value="PKS_PP-bd"/>
</dbReference>
<dbReference type="RefSeq" id="WP_137028449.1">
    <property type="nucleotide sequence ID" value="NZ_SZNK01000001.1"/>
</dbReference>
<keyword evidence="4" id="KW-0596">Phosphopantetheine</keyword>
<dbReference type="CDD" id="cd05930">
    <property type="entry name" value="A_NRPS"/>
    <property type="match status" value="1"/>
</dbReference>
<dbReference type="Pfam" id="PF00881">
    <property type="entry name" value="Nitroreductase"/>
    <property type="match status" value="1"/>
</dbReference>
<dbReference type="InterPro" id="IPR010071">
    <property type="entry name" value="AA_adenyl_dom"/>
</dbReference>
<dbReference type="FunFam" id="2.30.38.10:FF:000001">
    <property type="entry name" value="Non-ribosomal peptide synthetase PvdI"/>
    <property type="match status" value="1"/>
</dbReference>
<dbReference type="Pfam" id="PF00668">
    <property type="entry name" value="Condensation"/>
    <property type="match status" value="2"/>
</dbReference>
<dbReference type="PROSITE" id="PS50075">
    <property type="entry name" value="CARRIER"/>
    <property type="match status" value="3"/>
</dbReference>
<dbReference type="NCBIfam" id="NF003417">
    <property type="entry name" value="PRK04813.1"/>
    <property type="match status" value="2"/>
</dbReference>
<dbReference type="SUPFAM" id="SSF55469">
    <property type="entry name" value="FMN-dependent nitroreductase-like"/>
    <property type="match status" value="1"/>
</dbReference>
<dbReference type="GO" id="GO:0016874">
    <property type="term" value="F:ligase activity"/>
    <property type="evidence" value="ECO:0007669"/>
    <property type="project" value="UniProtKB-KW"/>
</dbReference>
<dbReference type="PROSITE" id="PS52004">
    <property type="entry name" value="KS3_2"/>
    <property type="match status" value="1"/>
</dbReference>
<dbReference type="SUPFAM" id="SSF56801">
    <property type="entry name" value="Acetyl-CoA synthetase-like"/>
    <property type="match status" value="2"/>
</dbReference>
<dbReference type="Gene3D" id="1.10.1200.10">
    <property type="entry name" value="ACP-like"/>
    <property type="match status" value="3"/>
</dbReference>
<dbReference type="CDD" id="cd19535">
    <property type="entry name" value="Cyc_NRPS"/>
    <property type="match status" value="1"/>
</dbReference>
<dbReference type="Gene3D" id="3.40.47.10">
    <property type="match status" value="1"/>
</dbReference>
<dbReference type="Gene3D" id="3.30.559.30">
    <property type="entry name" value="Nonribosomal peptide synthetase, condensation domain"/>
    <property type="match status" value="3"/>
</dbReference>
<dbReference type="NCBIfam" id="TIGR01733">
    <property type="entry name" value="AA-adenyl-dom"/>
    <property type="match status" value="2"/>
</dbReference>
<dbReference type="Pfam" id="PF13193">
    <property type="entry name" value="AMP-binding_C"/>
    <property type="match status" value="2"/>
</dbReference>
<feature type="domain" description="Ketosynthase family 3 (KS3)" evidence="11">
    <location>
        <begin position="38"/>
        <end position="462"/>
    </location>
</feature>
<dbReference type="InterPro" id="IPR009081">
    <property type="entry name" value="PP-bd_ACP"/>
</dbReference>
<feature type="domain" description="Carrier" evidence="10">
    <location>
        <begin position="692"/>
        <end position="767"/>
    </location>
</feature>
<dbReference type="InterPro" id="IPR023213">
    <property type="entry name" value="CAT-like_dom_sf"/>
</dbReference>
<comment type="caution">
    <text evidence="12">The sequence shown here is derived from an EMBL/GenBank/DDBJ whole genome shotgun (WGS) entry which is preliminary data.</text>
</comment>
<dbReference type="FunFam" id="3.40.50.980:FF:000001">
    <property type="entry name" value="Non-ribosomal peptide synthetase"/>
    <property type="match status" value="1"/>
</dbReference>
<keyword evidence="6" id="KW-0436">Ligase</keyword>
<dbReference type="Gene3D" id="3.40.50.12780">
    <property type="entry name" value="N-terminal domain of ligase-like"/>
    <property type="match status" value="1"/>
</dbReference>
<evidence type="ECO:0000256" key="6">
    <source>
        <dbReference type="ARBA" id="ARBA00022598"/>
    </source>
</evidence>
<dbReference type="PROSITE" id="PS00455">
    <property type="entry name" value="AMP_BINDING"/>
    <property type="match status" value="2"/>
</dbReference>
<dbReference type="InterPro" id="IPR042099">
    <property type="entry name" value="ANL_N_sf"/>
</dbReference>
<dbReference type="FunFam" id="1.10.1200.10:FF:000005">
    <property type="entry name" value="Nonribosomal peptide synthetase 1"/>
    <property type="match status" value="1"/>
</dbReference>
<dbReference type="InterPro" id="IPR016039">
    <property type="entry name" value="Thiolase-like"/>
</dbReference>
<dbReference type="InterPro" id="IPR000415">
    <property type="entry name" value="Nitroreductase-like"/>
</dbReference>
<dbReference type="CDD" id="cd02142">
    <property type="entry name" value="McbC_SagB-like_oxidoreductase"/>
    <property type="match status" value="1"/>
</dbReference>
<dbReference type="FunFam" id="3.30.559.10:FF:000023">
    <property type="entry name" value="Non-ribosomal peptide synthetase"/>
    <property type="match status" value="1"/>
</dbReference>
<dbReference type="InterPro" id="IPR020051">
    <property type="entry name" value="SagB-type_dehydrogenase"/>
</dbReference>
<name>A0A4U2Y3L7_9BACL</name>
<dbReference type="Gene3D" id="3.30.300.30">
    <property type="match status" value="2"/>
</dbReference>
<dbReference type="GO" id="GO:0005737">
    <property type="term" value="C:cytoplasm"/>
    <property type="evidence" value="ECO:0007669"/>
    <property type="project" value="TreeGrafter"/>
</dbReference>
<dbReference type="NCBIfam" id="TIGR03605">
    <property type="entry name" value="antibiot_sagB"/>
    <property type="match status" value="1"/>
</dbReference>
<dbReference type="InterPro" id="IPR020841">
    <property type="entry name" value="PKS_Beta-ketoAc_synthase_dom"/>
</dbReference>
<dbReference type="Pfam" id="PF00501">
    <property type="entry name" value="AMP-binding"/>
    <property type="match status" value="2"/>
</dbReference>
<dbReference type="InterPro" id="IPR020845">
    <property type="entry name" value="AMP-binding_CS"/>
</dbReference>
<comment type="pathway">
    <text evidence="2">Siderophore biosynthesis.</text>
</comment>
<dbReference type="InterPro" id="IPR025110">
    <property type="entry name" value="AMP-bd_C"/>
</dbReference>
<dbReference type="GO" id="GO:0043041">
    <property type="term" value="P:amino acid activation for nonribosomal peptide biosynthetic process"/>
    <property type="evidence" value="ECO:0007669"/>
    <property type="project" value="TreeGrafter"/>
</dbReference>
<dbReference type="SMART" id="SM00823">
    <property type="entry name" value="PKS_PP"/>
    <property type="match status" value="3"/>
</dbReference>
<dbReference type="CDD" id="cd00833">
    <property type="entry name" value="PKS"/>
    <property type="match status" value="1"/>
</dbReference>
<feature type="domain" description="Carrier" evidence="10">
    <location>
        <begin position="3126"/>
        <end position="3201"/>
    </location>
</feature>
<evidence type="ECO:0000256" key="2">
    <source>
        <dbReference type="ARBA" id="ARBA00004924"/>
    </source>
</evidence>
<dbReference type="SUPFAM" id="SSF47336">
    <property type="entry name" value="ACP-like"/>
    <property type="match status" value="3"/>
</dbReference>
<dbReference type="GO" id="GO:0017000">
    <property type="term" value="P:antibiotic biosynthetic process"/>
    <property type="evidence" value="ECO:0007669"/>
    <property type="project" value="UniProtKB-KW"/>
</dbReference>
<dbReference type="EMBL" id="SZNK01000001">
    <property type="protein sequence ID" value="TKI55070.1"/>
    <property type="molecule type" value="Genomic_DNA"/>
</dbReference>
<dbReference type="Pfam" id="PF22621">
    <property type="entry name" value="CurL-like_PKS_C"/>
    <property type="match status" value="1"/>
</dbReference>
<evidence type="ECO:0000259" key="11">
    <source>
        <dbReference type="PROSITE" id="PS52004"/>
    </source>
</evidence>
<dbReference type="InterPro" id="IPR001242">
    <property type="entry name" value="Condensation_dom"/>
</dbReference>
<evidence type="ECO:0000256" key="5">
    <source>
        <dbReference type="ARBA" id="ARBA00022553"/>
    </source>
</evidence>